<proteinExistence type="predicted"/>
<accession>A0A7U7G739</accession>
<gene>
    <name evidence="1" type="ORF">SACS_1666</name>
</gene>
<comment type="caution">
    <text evidence="1">The sequence shown here is derived from an EMBL/GenBank/DDBJ whole genome shotgun (WGS) entry which is preliminary data.</text>
</comment>
<sequence>MVMFHVELEGAWGRSGRKICPSGWKIQKRMFCLKGGYG</sequence>
<protein>
    <submittedName>
        <fullName evidence="1">Uncharacterized protein</fullName>
    </submittedName>
</protein>
<name>A0A7U7G739_9PROT</name>
<evidence type="ECO:0000313" key="2">
    <source>
        <dbReference type="Proteomes" id="UP000027590"/>
    </source>
</evidence>
<reference evidence="1 2" key="1">
    <citation type="journal article" date="2014" name="Genome Biol. Evol.">
        <title>Acetic acid bacteria genomes reveal functional traits for adaptation to life in insect guts.</title>
        <authorList>
            <person name="Chouaia B."/>
            <person name="Gaiarsa S."/>
            <person name="Crotti E."/>
            <person name="Comandatore F."/>
            <person name="Degli Esposti M."/>
            <person name="Ricci I."/>
            <person name="Alma A."/>
            <person name="Favia G."/>
            <person name="Bandi C."/>
            <person name="Daffonchio D."/>
        </authorList>
    </citation>
    <scope>NUCLEOTIDE SEQUENCE [LARGE SCALE GENOMIC DNA]</scope>
    <source>
        <strain evidence="2">AM169</strain>
    </source>
</reference>
<dbReference type="EMBL" id="CBLY010000006">
    <property type="protein sequence ID" value="CDG34404.1"/>
    <property type="molecule type" value="Genomic_DNA"/>
</dbReference>
<reference evidence="1 2" key="2">
    <citation type="journal article" date="2014" name="PLoS ONE">
        <title>Evolution of mitochondria reconstructed from the energy metabolism of living bacteria.</title>
        <authorList>
            <person name="Degli Esposti M."/>
            <person name="Chouaia B."/>
            <person name="Comandatore F."/>
            <person name="Crotti E."/>
            <person name="Sassera D."/>
            <person name="Lievens P.M."/>
            <person name="Daffonchio D."/>
            <person name="Bandi C."/>
        </authorList>
    </citation>
    <scope>NUCLEOTIDE SEQUENCE [LARGE SCALE GENOMIC DNA]</scope>
    <source>
        <strain evidence="2">AM169</strain>
    </source>
</reference>
<organism evidence="1 2">
    <name type="scientific">Parasaccharibacter apium</name>
    <dbReference type="NCBI Taxonomy" id="1510841"/>
    <lineage>
        <taxon>Bacteria</taxon>
        <taxon>Pseudomonadati</taxon>
        <taxon>Pseudomonadota</taxon>
        <taxon>Alphaproteobacteria</taxon>
        <taxon>Acetobacterales</taxon>
        <taxon>Acetobacteraceae</taxon>
        <taxon>Parasaccharibacter</taxon>
    </lineage>
</organism>
<dbReference type="AlphaFoldDB" id="A0A7U7G739"/>
<evidence type="ECO:0000313" key="1">
    <source>
        <dbReference type="EMBL" id="CDG34404.1"/>
    </source>
</evidence>
<dbReference type="Proteomes" id="UP000027590">
    <property type="component" value="Unassembled WGS sequence"/>
</dbReference>